<protein>
    <submittedName>
        <fullName evidence="1">Putative tail tubular protein A</fullName>
    </submittedName>
</protein>
<name>A0A0A6Z587_9CAUD</name>
<reference evidence="1 2" key="1">
    <citation type="submission" date="2011-12" db="EMBL/GenBank/DDBJ databases">
        <title>Genome of multiresistant Enterobacter cloacae podovirus phiKDA1 - a new EPS depolymerase producing member of phiKMV supergroup.</title>
        <authorList>
            <person name="Dabrowski K."/>
            <person name="Hejnowicz M.S."/>
            <person name="Gajewska J."/>
            <person name="Lobocka M.B."/>
        </authorList>
    </citation>
    <scope>NUCLEOTIDE SEQUENCE [LARGE SCALE GENOMIC DNA]</scope>
</reference>
<evidence type="ECO:0000313" key="1">
    <source>
        <dbReference type="EMBL" id="AFE86140.1"/>
    </source>
</evidence>
<gene>
    <name evidence="1" type="ORF">phiKDA1_47</name>
</gene>
<dbReference type="Pfam" id="PF17212">
    <property type="entry name" value="Tube"/>
    <property type="match status" value="1"/>
</dbReference>
<dbReference type="InterPro" id="IPR033767">
    <property type="entry name" value="Tail_Gp11"/>
</dbReference>
<dbReference type="EMBL" id="JQ267518">
    <property type="protein sequence ID" value="AFE86140.1"/>
    <property type="molecule type" value="Genomic_DNA"/>
</dbReference>
<evidence type="ECO:0000313" key="2">
    <source>
        <dbReference type="Proteomes" id="UP000030740"/>
    </source>
</evidence>
<sequence length="186" mass="20900">MREIDAVNVTIEALGESRIVDINTSNPTAGLARAALNRTRKGAIATGFWFNTIYRDATPTSTTGFINVPWAQLSLYDSCTNEKYGERDGVLYNLVDQTKVFTDTVHLKITLDIEFEDLPEHCAMWVAYATAAEVYLNDLGADGNYQQLLMKAAEYESLNYREHLRNQKYSTARTRTAGRIASGFRI</sequence>
<proteinExistence type="predicted"/>
<accession>A0A0A6Z587</accession>
<organism evidence="1 2">
    <name type="scientific">Enterobacter phage phiKDA1</name>
    <dbReference type="NCBI Taxonomy" id="1147139"/>
    <lineage>
        <taxon>Viruses</taxon>
        <taxon>Duplodnaviria</taxon>
        <taxon>Heunggongvirae</taxon>
        <taxon>Uroviricota</taxon>
        <taxon>Caudoviricetes</taxon>
        <taxon>Autographivirales</taxon>
        <taxon>Autoscriptoviridae</taxon>
        <taxon>Slopekvirinae</taxon>
        <taxon>Koutsourovirus</taxon>
        <taxon>Koutsourovirus Pec</taxon>
        <taxon>Koutsourovirus KDA1</taxon>
    </lineage>
</organism>
<dbReference type="Proteomes" id="UP000030740">
    <property type="component" value="Segment"/>
</dbReference>
<keyword evidence="2" id="KW-1185">Reference proteome</keyword>